<evidence type="ECO:0000256" key="3">
    <source>
        <dbReference type="ARBA" id="ARBA00022723"/>
    </source>
</evidence>
<accession>A0A8C4M379</accession>
<evidence type="ECO:0000256" key="2">
    <source>
        <dbReference type="ARBA" id="ARBA00001946"/>
    </source>
</evidence>
<dbReference type="SUPFAM" id="SSF55811">
    <property type="entry name" value="Nudix"/>
    <property type="match status" value="1"/>
</dbReference>
<evidence type="ECO:0000256" key="6">
    <source>
        <dbReference type="ARBA" id="ARBA00023211"/>
    </source>
</evidence>
<dbReference type="GO" id="GO:0046872">
    <property type="term" value="F:metal ion binding"/>
    <property type="evidence" value="ECO:0007669"/>
    <property type="project" value="UniProtKB-KW"/>
</dbReference>
<dbReference type="AlphaFoldDB" id="A0A8C4M379"/>
<feature type="compositionally biased region" description="Polar residues" evidence="7">
    <location>
        <begin position="142"/>
        <end position="152"/>
    </location>
</feature>
<protein>
    <recommendedName>
        <fullName evidence="8">Nudix hydrolase domain-containing protein</fullName>
    </recommendedName>
</protein>
<dbReference type="InterPro" id="IPR015797">
    <property type="entry name" value="NUDIX_hydrolase-like_dom_sf"/>
</dbReference>
<feature type="domain" description="Nudix hydrolase" evidence="8">
    <location>
        <begin position="127"/>
        <end position="256"/>
    </location>
</feature>
<dbReference type="PROSITE" id="PS51462">
    <property type="entry name" value="NUDIX"/>
    <property type="match status" value="1"/>
</dbReference>
<evidence type="ECO:0000256" key="1">
    <source>
        <dbReference type="ARBA" id="ARBA00001936"/>
    </source>
</evidence>
<dbReference type="PANTHER" id="PTHR12992:SF24">
    <property type="entry name" value="PEROXISOMAL COENZYME A DIPHOSPHATASE NUDT7"/>
    <property type="match status" value="1"/>
</dbReference>
<dbReference type="Ensembl" id="ENSEAST00005021380.1">
    <property type="protein sequence ID" value="ENSEASP00005019699.1"/>
    <property type="gene ID" value="ENSEASG00005013555.1"/>
</dbReference>
<evidence type="ECO:0000313" key="9">
    <source>
        <dbReference type="Ensembl" id="ENSEASP00005019699.1"/>
    </source>
</evidence>
<dbReference type="Gene3D" id="3.90.79.10">
    <property type="entry name" value="Nucleoside Triphosphate Pyrophosphohydrolase"/>
    <property type="match status" value="1"/>
</dbReference>
<comment type="cofactor">
    <cofactor evidence="1">
        <name>Mn(2+)</name>
        <dbReference type="ChEBI" id="CHEBI:29035"/>
    </cofactor>
</comment>
<name>A0A8C4M379_EQUAS</name>
<feature type="compositionally biased region" description="Low complexity" evidence="7">
    <location>
        <begin position="91"/>
        <end position="106"/>
    </location>
</feature>
<dbReference type="GO" id="GO:0015938">
    <property type="term" value="P:coenzyme A catabolic process"/>
    <property type="evidence" value="ECO:0007669"/>
    <property type="project" value="TreeGrafter"/>
</dbReference>
<comment type="cofactor">
    <cofactor evidence="2">
        <name>Mg(2+)</name>
        <dbReference type="ChEBI" id="CHEBI:18420"/>
    </cofactor>
</comment>
<dbReference type="PANTHER" id="PTHR12992">
    <property type="entry name" value="NUDIX HYDROLASE"/>
    <property type="match status" value="1"/>
</dbReference>
<evidence type="ECO:0000256" key="4">
    <source>
        <dbReference type="ARBA" id="ARBA00022801"/>
    </source>
</evidence>
<evidence type="ECO:0000256" key="5">
    <source>
        <dbReference type="ARBA" id="ARBA00022842"/>
    </source>
</evidence>
<organism evidence="9">
    <name type="scientific">Equus asinus asinus</name>
    <dbReference type="NCBI Taxonomy" id="83772"/>
    <lineage>
        <taxon>Eukaryota</taxon>
        <taxon>Metazoa</taxon>
        <taxon>Chordata</taxon>
        <taxon>Craniata</taxon>
        <taxon>Vertebrata</taxon>
        <taxon>Euteleostomi</taxon>
        <taxon>Mammalia</taxon>
        <taxon>Eutheria</taxon>
        <taxon>Laurasiatheria</taxon>
        <taxon>Perissodactyla</taxon>
        <taxon>Equidae</taxon>
        <taxon>Equus</taxon>
    </lineage>
</organism>
<feature type="compositionally biased region" description="Pro residues" evidence="7">
    <location>
        <begin position="51"/>
        <end position="90"/>
    </location>
</feature>
<keyword evidence="3" id="KW-0479">Metal-binding</keyword>
<dbReference type="InterPro" id="IPR000086">
    <property type="entry name" value="NUDIX_hydrolase_dom"/>
</dbReference>
<dbReference type="CDD" id="cd03426">
    <property type="entry name" value="NUDIX_CoAse_Nudt7"/>
    <property type="match status" value="1"/>
</dbReference>
<reference evidence="9" key="1">
    <citation type="submission" date="2023-03" db="UniProtKB">
        <authorList>
            <consortium name="Ensembl"/>
        </authorList>
    </citation>
    <scope>IDENTIFICATION</scope>
</reference>
<feature type="region of interest" description="Disordered" evidence="7">
    <location>
        <begin position="42"/>
        <end position="164"/>
    </location>
</feature>
<keyword evidence="4" id="KW-0378">Hydrolase</keyword>
<evidence type="ECO:0000256" key="7">
    <source>
        <dbReference type="SAM" id="MobiDB-lite"/>
    </source>
</evidence>
<dbReference type="GO" id="GO:0010945">
    <property type="term" value="F:coenzyme A diphosphatase activity"/>
    <property type="evidence" value="ECO:0007669"/>
    <property type="project" value="InterPro"/>
</dbReference>
<dbReference type="Pfam" id="PF00293">
    <property type="entry name" value="NUDIX"/>
    <property type="match status" value="1"/>
</dbReference>
<evidence type="ECO:0000259" key="8">
    <source>
        <dbReference type="PROSITE" id="PS51462"/>
    </source>
</evidence>
<sequence>MRGAESSQLTSTAFHFLFPFLQLSVSEFLTRLLFLRNGKELDRNSLHKPEGPAPRPAPYPSPRPSPRPIPLYGPRPLGPAPLPTFSPAPIPASGHAHAHAHATGPPLSSAQCQRCSAHAHPAEPPSWSVLPDTNFPLDDVATLSSPGSSQLRRSPGEVCFPGGKWEPTDVDNVATALREAHEEVGLHPRQVEVVCRLMPQPLDKDTLLTPVVGFIDHIFQAQPNPDEVKNVFLVPLEYFLHPRVYHQNRLTRSGHHFILHCFEYTTPEDGMIYHIKGITAKFAVFVALIILGKKPTFEVEFDLNDLISSSEEGFLELREHAASKL</sequence>
<dbReference type="InterPro" id="IPR045121">
    <property type="entry name" value="CoAse"/>
</dbReference>
<proteinExistence type="predicted"/>
<keyword evidence="6" id="KW-0464">Manganese</keyword>
<keyword evidence="5" id="KW-0460">Magnesium</keyword>